<organism evidence="1 2">
    <name type="scientific">Neisseria arctica</name>
    <dbReference type="NCBI Taxonomy" id="1470200"/>
    <lineage>
        <taxon>Bacteria</taxon>
        <taxon>Pseudomonadati</taxon>
        <taxon>Pseudomonadota</taxon>
        <taxon>Betaproteobacteria</taxon>
        <taxon>Neisseriales</taxon>
        <taxon>Neisseriaceae</taxon>
        <taxon>Neisseria</taxon>
    </lineage>
</organism>
<keyword evidence="2" id="KW-1185">Reference proteome</keyword>
<dbReference type="EMBL" id="JTDO01000004">
    <property type="protein sequence ID" value="KLT73367.1"/>
    <property type="molecule type" value="Genomic_DNA"/>
</dbReference>
<sequence>MRAFILSDCENSECSEKSYALLVANLTKGHHFIAQTEQRQFAFNTRVNPQNQNVYRWPVNLLHSPYRGEAQSVNIASNLEVNNLYTLTFDNGNGGKQYNLESWFSRYESGFEEACQNLRQSPSGHLKIPSSLWQVLKLKLLSILRNPHNREDHFVYLWHQALQHRLPQISAEFVELIAQRPHQRVEKILHTFGFTMDEYTRWLANLYGMLSEGLYRPSLFERMFAALFADPQAVKIGLYRYHYDSDCCLFNDRGYCLQASSTQISIGIGLASDMFSIIHIPRSYWETLPKWFDALPPPPQGEMVVYDNENTQRLTYNRLTAARARYAAYGKSNRRQDYF</sequence>
<dbReference type="OrthoDB" id="8600825at2"/>
<name>A0A0J0YTC3_9NEIS</name>
<dbReference type="Proteomes" id="UP000036027">
    <property type="component" value="Unassembled WGS sequence"/>
</dbReference>
<accession>A0A0J0YTC3</accession>
<evidence type="ECO:0000313" key="1">
    <source>
        <dbReference type="EMBL" id="KLT73367.1"/>
    </source>
</evidence>
<dbReference type="PATRIC" id="fig|1470200.3.peg.1911"/>
<protein>
    <submittedName>
        <fullName evidence="1">Uncharacterized protein</fullName>
    </submittedName>
</protein>
<proteinExistence type="predicted"/>
<reference evidence="1 2" key="1">
    <citation type="submission" date="2014-11" db="EMBL/GenBank/DDBJ databases">
        <title>Genome of a novel goose pathogen.</title>
        <authorList>
            <person name="Hansen C.M."/>
            <person name="Hueffer K."/>
            <person name="Choi S.C."/>
        </authorList>
    </citation>
    <scope>NUCLEOTIDE SEQUENCE [LARGE SCALE GENOMIC DNA]</scope>
    <source>
        <strain evidence="1 2">KH1503</strain>
    </source>
</reference>
<evidence type="ECO:0000313" key="2">
    <source>
        <dbReference type="Proteomes" id="UP000036027"/>
    </source>
</evidence>
<dbReference type="RefSeq" id="WP_047760600.1">
    <property type="nucleotide sequence ID" value="NZ_CP091510.1"/>
</dbReference>
<dbReference type="AlphaFoldDB" id="A0A0J0YTC3"/>
<gene>
    <name evidence="1" type="ORF">PL75_03930</name>
</gene>
<comment type="caution">
    <text evidence="1">The sequence shown here is derived from an EMBL/GenBank/DDBJ whole genome shotgun (WGS) entry which is preliminary data.</text>
</comment>